<dbReference type="Proteomes" id="UP000280346">
    <property type="component" value="Unassembled WGS sequence"/>
</dbReference>
<proteinExistence type="predicted"/>
<organism evidence="1 2">
    <name type="scientific">Azospirillum doebereinerae</name>
    <dbReference type="NCBI Taxonomy" id="92933"/>
    <lineage>
        <taxon>Bacteria</taxon>
        <taxon>Pseudomonadati</taxon>
        <taxon>Pseudomonadota</taxon>
        <taxon>Alphaproteobacteria</taxon>
        <taxon>Rhodospirillales</taxon>
        <taxon>Azospirillaceae</taxon>
        <taxon>Azospirillum</taxon>
    </lineage>
</organism>
<dbReference type="OrthoDB" id="7307130at2"/>
<evidence type="ECO:0000313" key="2">
    <source>
        <dbReference type="Proteomes" id="UP000280346"/>
    </source>
</evidence>
<reference evidence="1 2" key="1">
    <citation type="submission" date="2018-12" db="EMBL/GenBank/DDBJ databases">
        <authorList>
            <person name="Yang Y."/>
        </authorList>
    </citation>
    <scope>NUCLEOTIDE SEQUENCE [LARGE SCALE GENOMIC DNA]</scope>
    <source>
        <strain evidence="1 2">GSF71</strain>
    </source>
</reference>
<accession>A0A3S0V5F3</accession>
<dbReference type="EMBL" id="RZIJ01000014">
    <property type="protein sequence ID" value="RUQ68427.1"/>
    <property type="molecule type" value="Genomic_DNA"/>
</dbReference>
<keyword evidence="2" id="KW-1185">Reference proteome</keyword>
<gene>
    <name evidence="1" type="ORF">EJ913_17485</name>
</gene>
<protein>
    <submittedName>
        <fullName evidence="1">Uncharacterized protein</fullName>
    </submittedName>
</protein>
<evidence type="ECO:0000313" key="1">
    <source>
        <dbReference type="EMBL" id="RUQ68427.1"/>
    </source>
</evidence>
<sequence length="67" mass="7373">MTDTVPREAEDAIDALIARLSSVDALSDESKSAAHEAALKRLMTHLIQKEGWLAEEFCRLARSLGAY</sequence>
<dbReference type="AlphaFoldDB" id="A0A3S0V5F3"/>
<comment type="caution">
    <text evidence="1">The sequence shown here is derived from an EMBL/GenBank/DDBJ whole genome shotgun (WGS) entry which is preliminary data.</text>
</comment>
<dbReference type="RefSeq" id="WP_127000177.1">
    <property type="nucleotide sequence ID" value="NZ_CP173194.1"/>
</dbReference>
<name>A0A3S0V5F3_9PROT</name>